<dbReference type="Pfam" id="PF00005">
    <property type="entry name" value="ABC_tran"/>
    <property type="match status" value="2"/>
</dbReference>
<dbReference type="PROSITE" id="PS00211">
    <property type="entry name" value="ABC_TRANSPORTER_1"/>
    <property type="match status" value="2"/>
</dbReference>
<protein>
    <submittedName>
        <fullName evidence="5">ATPase subunit of ABC transporter with duplicated ATPase domains</fullName>
    </submittedName>
</protein>
<evidence type="ECO:0000256" key="3">
    <source>
        <dbReference type="SAM" id="Coils"/>
    </source>
</evidence>
<keyword evidence="3" id="KW-0175">Coiled coil</keyword>
<dbReference type="SMART" id="SM00382">
    <property type="entry name" value="AAA"/>
    <property type="match status" value="2"/>
</dbReference>
<dbReference type="InterPro" id="IPR003593">
    <property type="entry name" value="AAA+_ATPase"/>
</dbReference>
<dbReference type="NCBIfam" id="NF000355">
    <property type="entry name" value="ribo_prot_ABC_F"/>
    <property type="match status" value="1"/>
</dbReference>
<keyword evidence="2" id="KW-0067">ATP-binding</keyword>
<dbReference type="GO" id="GO:0016887">
    <property type="term" value="F:ATP hydrolysis activity"/>
    <property type="evidence" value="ECO:0007669"/>
    <property type="project" value="InterPro"/>
</dbReference>
<accession>A0A4R6U7I5</accession>
<evidence type="ECO:0000259" key="4">
    <source>
        <dbReference type="PROSITE" id="PS50893"/>
    </source>
</evidence>
<dbReference type="PANTHER" id="PTHR42855">
    <property type="entry name" value="ABC TRANSPORTER ATP-BINDING SUBUNIT"/>
    <property type="match status" value="1"/>
</dbReference>
<dbReference type="RefSeq" id="WP_133580055.1">
    <property type="nucleotide sequence ID" value="NZ_SNYJ01000005.1"/>
</dbReference>
<dbReference type="OrthoDB" id="9760950at2"/>
<name>A0A4R6U7I5_9BACI</name>
<dbReference type="FunFam" id="3.40.50.300:FF:001807">
    <property type="entry name" value="ABC transporter ATP-binding protein"/>
    <property type="match status" value="1"/>
</dbReference>
<dbReference type="Pfam" id="PF12848">
    <property type="entry name" value="ABC_tran_Xtn"/>
    <property type="match status" value="1"/>
</dbReference>
<dbReference type="InterPro" id="IPR027417">
    <property type="entry name" value="P-loop_NTPase"/>
</dbReference>
<dbReference type="FunFam" id="3.40.50.300:FF:000011">
    <property type="entry name" value="Putative ABC transporter ATP-binding component"/>
    <property type="match status" value="1"/>
</dbReference>
<dbReference type="PROSITE" id="PS50893">
    <property type="entry name" value="ABC_TRANSPORTER_2"/>
    <property type="match status" value="2"/>
</dbReference>
<keyword evidence="1" id="KW-0547">Nucleotide-binding</keyword>
<feature type="domain" description="ABC transporter" evidence="4">
    <location>
        <begin position="4"/>
        <end position="257"/>
    </location>
</feature>
<evidence type="ECO:0000256" key="1">
    <source>
        <dbReference type="ARBA" id="ARBA00022741"/>
    </source>
</evidence>
<dbReference type="GO" id="GO:0005524">
    <property type="term" value="F:ATP binding"/>
    <property type="evidence" value="ECO:0007669"/>
    <property type="project" value="UniProtKB-KW"/>
</dbReference>
<sequence length="543" mass="60833">MIACSIQDVTQTFGAETIFSNITCEIKEGERVGLIGRNGEGKTTLMHLIAGKTTPASGVVSWKKGMAVGLLEQMPTIAENTIVADALLAVFTELLEMKKQMTVLEQQLASETKGLEKRLEVYGKLQERFMAEGGYEVDANIRRVAAGLQVTPLLEKPWKQLSGGERTKIGLAQLLLRNPGLLLLDEPTNHLDLPAIEWLTDWITSSGATVVIISHDRYFLDETTTKVMEMEQGELYVYHTNYSGYVKEKEERLLREFQQYEDQQKKIKKMQEAIKRLKDWANRANPPNAGLHKKAKNMEKALARMTLVKKPVVQKAIDGGFDSSGRSGKDVVVAKGVTKAFAEQVVLDRLSMHVRYKERVAIVGANGSGKSTLLKLILGEMTADAGELTIGSRLSMGFLSQHNDELDDRLTVIDEFRDKIVITEGDARRLLAKFLFYGPAVFQKVSSLSGGERMRLRLAQLMHEKHNLLILDEPTNHLDIDSKEVLEEALDSFDGTILAVSHDRYFLDKLFPVTCWLDSGQLTRYEGSYPYARAKRLELALNE</sequence>
<proteinExistence type="predicted"/>
<evidence type="ECO:0000256" key="2">
    <source>
        <dbReference type="ARBA" id="ARBA00022840"/>
    </source>
</evidence>
<feature type="coiled-coil region" evidence="3">
    <location>
        <begin position="246"/>
        <end position="280"/>
    </location>
</feature>
<dbReference type="AlphaFoldDB" id="A0A4R6U7I5"/>
<gene>
    <name evidence="5" type="ORF">EV213_105219</name>
</gene>
<dbReference type="Gene3D" id="3.40.50.300">
    <property type="entry name" value="P-loop containing nucleotide triphosphate hydrolases"/>
    <property type="match status" value="2"/>
</dbReference>
<dbReference type="Proteomes" id="UP000295632">
    <property type="component" value="Unassembled WGS sequence"/>
</dbReference>
<keyword evidence="6" id="KW-1185">Reference proteome</keyword>
<dbReference type="InterPro" id="IPR032781">
    <property type="entry name" value="ABC_tran_Xtn"/>
</dbReference>
<dbReference type="PANTHER" id="PTHR42855:SF2">
    <property type="entry name" value="DRUG RESISTANCE ABC TRANSPORTER,ATP-BINDING PROTEIN"/>
    <property type="match status" value="1"/>
</dbReference>
<reference evidence="5 6" key="1">
    <citation type="submission" date="2019-03" db="EMBL/GenBank/DDBJ databases">
        <title>Genomic Encyclopedia of Type Strains, Phase IV (KMG-IV): sequencing the most valuable type-strain genomes for metagenomic binning, comparative biology and taxonomic classification.</title>
        <authorList>
            <person name="Goeker M."/>
        </authorList>
    </citation>
    <scope>NUCLEOTIDE SEQUENCE [LARGE SCALE GENOMIC DNA]</scope>
    <source>
        <strain evidence="5 6">DSM 28697</strain>
    </source>
</reference>
<dbReference type="CDD" id="cd03221">
    <property type="entry name" value="ABCF_EF-3"/>
    <property type="match status" value="2"/>
</dbReference>
<organism evidence="5 6">
    <name type="scientific">Aureibacillus halotolerans</name>
    <dbReference type="NCBI Taxonomy" id="1508390"/>
    <lineage>
        <taxon>Bacteria</taxon>
        <taxon>Bacillati</taxon>
        <taxon>Bacillota</taxon>
        <taxon>Bacilli</taxon>
        <taxon>Bacillales</taxon>
        <taxon>Bacillaceae</taxon>
        <taxon>Aureibacillus</taxon>
    </lineage>
</organism>
<dbReference type="InterPro" id="IPR003439">
    <property type="entry name" value="ABC_transporter-like_ATP-bd"/>
</dbReference>
<comment type="caution">
    <text evidence="5">The sequence shown here is derived from an EMBL/GenBank/DDBJ whole genome shotgun (WGS) entry which is preliminary data.</text>
</comment>
<dbReference type="SUPFAM" id="SSF52540">
    <property type="entry name" value="P-loop containing nucleoside triphosphate hydrolases"/>
    <property type="match status" value="2"/>
</dbReference>
<dbReference type="EMBL" id="SNYJ01000005">
    <property type="protein sequence ID" value="TDQ40873.1"/>
    <property type="molecule type" value="Genomic_DNA"/>
</dbReference>
<dbReference type="InterPro" id="IPR051309">
    <property type="entry name" value="ABCF_ATPase"/>
</dbReference>
<evidence type="ECO:0000313" key="5">
    <source>
        <dbReference type="EMBL" id="TDQ40873.1"/>
    </source>
</evidence>
<evidence type="ECO:0000313" key="6">
    <source>
        <dbReference type="Proteomes" id="UP000295632"/>
    </source>
</evidence>
<feature type="domain" description="ABC transporter" evidence="4">
    <location>
        <begin position="332"/>
        <end position="541"/>
    </location>
</feature>
<dbReference type="InterPro" id="IPR017871">
    <property type="entry name" value="ABC_transporter-like_CS"/>
</dbReference>